<evidence type="ECO:0000313" key="1">
    <source>
        <dbReference type="EMBL" id="RKD90337.1"/>
    </source>
</evidence>
<dbReference type="Pfam" id="PF13385">
    <property type="entry name" value="Laminin_G_3"/>
    <property type="match status" value="1"/>
</dbReference>
<keyword evidence="2" id="KW-1185">Reference proteome</keyword>
<proteinExistence type="predicted"/>
<protein>
    <submittedName>
        <fullName evidence="1">Concanavalin A-like lectin/glucanase superfamily protein</fullName>
    </submittedName>
</protein>
<dbReference type="EMBL" id="RAPN01000001">
    <property type="protein sequence ID" value="RKD90337.1"/>
    <property type="molecule type" value="Genomic_DNA"/>
</dbReference>
<dbReference type="GO" id="GO:0005975">
    <property type="term" value="P:carbohydrate metabolic process"/>
    <property type="evidence" value="ECO:0007669"/>
    <property type="project" value="UniProtKB-ARBA"/>
</dbReference>
<reference evidence="1 2" key="1">
    <citation type="submission" date="2018-09" db="EMBL/GenBank/DDBJ databases">
        <title>Genomic Encyclopedia of Archaeal and Bacterial Type Strains, Phase II (KMG-II): from individual species to whole genera.</title>
        <authorList>
            <person name="Goeker M."/>
        </authorList>
    </citation>
    <scope>NUCLEOTIDE SEQUENCE [LARGE SCALE GENOMIC DNA]</scope>
    <source>
        <strain evidence="1 2">DSM 27148</strain>
    </source>
</reference>
<dbReference type="Gene3D" id="2.60.120.200">
    <property type="match status" value="1"/>
</dbReference>
<dbReference type="AlphaFoldDB" id="A0A419W4G1"/>
<organism evidence="1 2">
    <name type="scientific">Mangrovibacterium diazotrophicum</name>
    <dbReference type="NCBI Taxonomy" id="1261403"/>
    <lineage>
        <taxon>Bacteria</taxon>
        <taxon>Pseudomonadati</taxon>
        <taxon>Bacteroidota</taxon>
        <taxon>Bacteroidia</taxon>
        <taxon>Marinilabiliales</taxon>
        <taxon>Prolixibacteraceae</taxon>
        <taxon>Mangrovibacterium</taxon>
    </lineage>
</organism>
<name>A0A419W4G1_9BACT</name>
<dbReference type="GO" id="GO:0004553">
    <property type="term" value="F:hydrolase activity, hydrolyzing O-glycosyl compounds"/>
    <property type="evidence" value="ECO:0007669"/>
    <property type="project" value="UniProtKB-ARBA"/>
</dbReference>
<dbReference type="SUPFAM" id="SSF49899">
    <property type="entry name" value="Concanavalin A-like lectins/glucanases"/>
    <property type="match status" value="1"/>
</dbReference>
<sequence>MQMDGLVALWDFKEPEGTDRVAYGVSNFPLCEVDGEVSRIDEGPLSGYSALFGDGAYLKLQHVNIGALNISGDSQGVTVIAWVKWQGNTGFVAGMWNEYKDGGKRQYGLFVSLPHYNGENQVCGHISRTGKPTPPFPYSIDYSASKQEVPVNKWACVAMTYDGQWIKSYLNGVFEAREPELIAHTAEFDADCKGLVQSKNPYYFPDGIGDNGSDFTVGAVLLEHGMGNLFCGQIGGVAIFDRALSDQEIEFISN</sequence>
<comment type="caution">
    <text evidence="1">The sequence shown here is derived from an EMBL/GenBank/DDBJ whole genome shotgun (WGS) entry which is preliminary data.</text>
</comment>
<dbReference type="InterPro" id="IPR013320">
    <property type="entry name" value="ConA-like_dom_sf"/>
</dbReference>
<evidence type="ECO:0000313" key="2">
    <source>
        <dbReference type="Proteomes" id="UP000283387"/>
    </source>
</evidence>
<dbReference type="Proteomes" id="UP000283387">
    <property type="component" value="Unassembled WGS sequence"/>
</dbReference>
<dbReference type="RefSeq" id="WP_211337970.1">
    <property type="nucleotide sequence ID" value="NZ_RAPN01000001.1"/>
</dbReference>
<keyword evidence="1" id="KW-0430">Lectin</keyword>
<accession>A0A419W4G1</accession>
<gene>
    <name evidence="1" type="ORF">BC643_0674</name>
</gene>
<dbReference type="GO" id="GO:0030246">
    <property type="term" value="F:carbohydrate binding"/>
    <property type="evidence" value="ECO:0007669"/>
    <property type="project" value="UniProtKB-KW"/>
</dbReference>